<dbReference type="InterPro" id="IPR002772">
    <property type="entry name" value="Glyco_hydro_3_C"/>
</dbReference>
<evidence type="ECO:0000259" key="4">
    <source>
        <dbReference type="SMART" id="SM01217"/>
    </source>
</evidence>
<protein>
    <submittedName>
        <fullName evidence="5">Glycoside hydrolase family 3 C-terminal domain-containing protein</fullName>
    </submittedName>
</protein>
<dbReference type="GO" id="GO:0016787">
    <property type="term" value="F:hydrolase activity"/>
    <property type="evidence" value="ECO:0007669"/>
    <property type="project" value="UniProtKB-KW"/>
</dbReference>
<sequence length="723" mass="76934">MTQFAPRKGMNSAEIEETIEAIIAEATLEEKVGMMSGKGFFQAMARTGGVWGGEPYRAGGGIERLGVPALYFTDGPRGVARGSGDTGSTCFPCTMARGASWDRDLERRIGEVMGAEARAQGCTLSGAVCVNLLRHPGWGRAQETYGEDPFHLGELGASLAQGIQAHNVVATVKHYALNSIENARFKIDVRIDGRVLREVYLPHFKRILDAGCASVMSAYNKMNGEYCGQHRELLTDILRHEWGFDGFVHSDWMLGVYAPYGASAGLDVENPEPLQFGERLIEGVQQQQVEPGVIDTACRRILRIIYRFACAEDPLAEYTQDIVANDAHIAVAREAAEKSAVLLKNEGALPLDKGANVGVFGSLAAMVNTGDDGSSKVSPPYVTTALAGIASYLGEPDIPLSGDESDVAAAAEAAKGLDAAIVVVGTTAEHEGEFIPGDIGQSALMQPGAKIPEELKLMIAAMIESQAEKQGAGHNSGAMGAAGDRGGDREKLRLPDDQADLVKAIAEANPNTIVVIASGSAIICDWAGSCAAILQTFYSGMEGGTALARLLFGDVSPSGKLPFTVANDEGEYPFFDKNADVITYDLWHGYTKFERDGVTPQFPFGHGLSYASFAYRSVKAARHGDAILAQVSVTNTGTVAADEVVQFYISPPGKSIERQKKLLKGFERVAIAPGETVHVHVSVPTDDLRWYNEATGSWTLETGEYSVLAGGSSADLIAATLSL</sequence>
<dbReference type="PANTHER" id="PTHR42715:SF3">
    <property type="entry name" value="BETA-GLUCOSIDASE B-RELATED"/>
    <property type="match status" value="1"/>
</dbReference>
<dbReference type="EMBL" id="JAGSPB010000002">
    <property type="protein sequence ID" value="MBV7266134.1"/>
    <property type="molecule type" value="Genomic_DNA"/>
</dbReference>
<evidence type="ECO:0000256" key="3">
    <source>
        <dbReference type="SAM" id="MobiDB-lite"/>
    </source>
</evidence>
<reference evidence="5 6" key="1">
    <citation type="submission" date="2021-04" db="EMBL/GenBank/DDBJ databases">
        <authorList>
            <person name="Pira H."/>
            <person name="Risdian C."/>
            <person name="Wink J."/>
        </authorList>
    </citation>
    <scope>NUCLEOTIDE SEQUENCE [LARGE SCALE GENOMIC DNA]</scope>
    <source>
        <strain evidence="5 6">WH131</strain>
    </source>
</reference>
<proteinExistence type="inferred from homology"/>
<dbReference type="InterPro" id="IPR001764">
    <property type="entry name" value="Glyco_hydro_3_N"/>
</dbReference>
<dbReference type="InterPro" id="IPR050288">
    <property type="entry name" value="Cellulose_deg_GH3"/>
</dbReference>
<evidence type="ECO:0000256" key="2">
    <source>
        <dbReference type="ARBA" id="ARBA00022801"/>
    </source>
</evidence>
<dbReference type="SMART" id="SM01217">
    <property type="entry name" value="Fn3_like"/>
    <property type="match status" value="1"/>
</dbReference>
<keyword evidence="2 5" id="KW-0378">Hydrolase</keyword>
<comment type="caution">
    <text evidence="5">The sequence shown here is derived from an EMBL/GenBank/DDBJ whole genome shotgun (WGS) entry which is preliminary data.</text>
</comment>
<organism evidence="5 6">
    <name type="scientific">Erythrobacter ani</name>
    <dbReference type="NCBI Taxonomy" id="2827235"/>
    <lineage>
        <taxon>Bacteria</taxon>
        <taxon>Pseudomonadati</taxon>
        <taxon>Pseudomonadota</taxon>
        <taxon>Alphaproteobacteria</taxon>
        <taxon>Sphingomonadales</taxon>
        <taxon>Erythrobacteraceae</taxon>
        <taxon>Erythrobacter/Porphyrobacter group</taxon>
        <taxon>Erythrobacter</taxon>
    </lineage>
</organism>
<dbReference type="Pfam" id="PF01915">
    <property type="entry name" value="Glyco_hydro_3_C"/>
    <property type="match status" value="1"/>
</dbReference>
<dbReference type="Pfam" id="PF00933">
    <property type="entry name" value="Glyco_hydro_3"/>
    <property type="match status" value="1"/>
</dbReference>
<comment type="similarity">
    <text evidence="1">Belongs to the glycosyl hydrolase 3 family.</text>
</comment>
<dbReference type="Pfam" id="PF14310">
    <property type="entry name" value="Fn3-like"/>
    <property type="match status" value="1"/>
</dbReference>
<dbReference type="Proteomes" id="UP000699975">
    <property type="component" value="Unassembled WGS sequence"/>
</dbReference>
<gene>
    <name evidence="5" type="ORF">KCG45_08090</name>
</gene>
<dbReference type="InterPro" id="IPR026891">
    <property type="entry name" value="Fn3-like"/>
</dbReference>
<evidence type="ECO:0000313" key="6">
    <source>
        <dbReference type="Proteomes" id="UP000699975"/>
    </source>
</evidence>
<dbReference type="PANTHER" id="PTHR42715">
    <property type="entry name" value="BETA-GLUCOSIDASE"/>
    <property type="match status" value="1"/>
</dbReference>
<evidence type="ECO:0000256" key="1">
    <source>
        <dbReference type="ARBA" id="ARBA00005336"/>
    </source>
</evidence>
<keyword evidence="6" id="KW-1185">Reference proteome</keyword>
<feature type="domain" description="Fibronectin type III-like" evidence="4">
    <location>
        <begin position="643"/>
        <end position="713"/>
    </location>
</feature>
<feature type="region of interest" description="Disordered" evidence="3">
    <location>
        <begin position="469"/>
        <end position="492"/>
    </location>
</feature>
<evidence type="ECO:0000313" key="5">
    <source>
        <dbReference type="EMBL" id="MBV7266134.1"/>
    </source>
</evidence>
<accession>A0ABS6SM63</accession>
<name>A0ABS6SM63_9SPHN</name>
<dbReference type="RefSeq" id="WP_218316765.1">
    <property type="nucleotide sequence ID" value="NZ_JAGSPB010000002.1"/>
</dbReference>